<name>H0EM23_GLAL7</name>
<proteinExistence type="predicted"/>
<reference evidence="2 3" key="1">
    <citation type="journal article" date="2012" name="Eukaryot. Cell">
        <title>Genome sequence of the fungus Glarea lozoyensis: the first genome sequence of a species from the Helotiaceae family.</title>
        <authorList>
            <person name="Youssar L."/>
            <person name="Gruening B.A."/>
            <person name="Erxleben A."/>
            <person name="Guenther S."/>
            <person name="Huettel W."/>
        </authorList>
    </citation>
    <scope>NUCLEOTIDE SEQUENCE [LARGE SCALE GENOMIC DNA]</scope>
    <source>
        <strain evidence="3">ATCC 74030 / MF5533</strain>
    </source>
</reference>
<comment type="caution">
    <text evidence="2">The sequence shown here is derived from an EMBL/GenBank/DDBJ whole genome shotgun (WGS) entry which is preliminary data.</text>
</comment>
<dbReference type="InParanoid" id="H0EM23"/>
<dbReference type="Proteomes" id="UP000005446">
    <property type="component" value="Unassembled WGS sequence"/>
</dbReference>
<evidence type="ECO:0000256" key="1">
    <source>
        <dbReference type="SAM" id="MobiDB-lite"/>
    </source>
</evidence>
<keyword evidence="3" id="KW-1185">Reference proteome</keyword>
<organism evidence="2 3">
    <name type="scientific">Glarea lozoyensis (strain ATCC 74030 / MF5533)</name>
    <dbReference type="NCBI Taxonomy" id="1104152"/>
    <lineage>
        <taxon>Eukaryota</taxon>
        <taxon>Fungi</taxon>
        <taxon>Dikarya</taxon>
        <taxon>Ascomycota</taxon>
        <taxon>Pezizomycotina</taxon>
        <taxon>Leotiomycetes</taxon>
        <taxon>Helotiales</taxon>
        <taxon>Helotiaceae</taxon>
        <taxon>Glarea</taxon>
    </lineage>
</organism>
<protein>
    <submittedName>
        <fullName evidence="2">Uncharacterized protein</fullName>
    </submittedName>
</protein>
<evidence type="ECO:0000313" key="2">
    <source>
        <dbReference type="EMBL" id="EHL00367.1"/>
    </source>
</evidence>
<sequence>MNFKENHPNSPPSHPRNHTSHPLPLQLLNLPLPSAPRWLLTHDDEIANADAMFRQVFGPRSGCGVGGELEDGFAAEPGALGDQEEVGEGETGAGEGGGCAGCEERGGGEDFGFEFCG</sequence>
<feature type="compositionally biased region" description="Gly residues" evidence="1">
    <location>
        <begin position="89"/>
        <end position="100"/>
    </location>
</feature>
<gene>
    <name evidence="2" type="ORF">M7I_3649</name>
</gene>
<dbReference type="AlphaFoldDB" id="H0EM23"/>
<accession>H0EM23</accession>
<dbReference type="HOGENOM" id="CLU_2085065_0_0_1"/>
<evidence type="ECO:0000313" key="3">
    <source>
        <dbReference type="Proteomes" id="UP000005446"/>
    </source>
</evidence>
<feature type="region of interest" description="Disordered" evidence="1">
    <location>
        <begin position="1"/>
        <end position="24"/>
    </location>
</feature>
<feature type="region of interest" description="Disordered" evidence="1">
    <location>
        <begin position="83"/>
        <end position="104"/>
    </location>
</feature>
<dbReference type="EMBL" id="AGUE01000083">
    <property type="protein sequence ID" value="EHL00367.1"/>
    <property type="molecule type" value="Genomic_DNA"/>
</dbReference>